<proteinExistence type="predicted"/>
<accession>A0ABN3EPL3</accession>
<feature type="DNA-binding region" description="H-T-H motif" evidence="4">
    <location>
        <begin position="52"/>
        <end position="71"/>
    </location>
</feature>
<dbReference type="InterPro" id="IPR036271">
    <property type="entry name" value="Tet_transcr_reg_TetR-rel_C_sf"/>
</dbReference>
<evidence type="ECO:0000256" key="4">
    <source>
        <dbReference type="PROSITE-ProRule" id="PRU00335"/>
    </source>
</evidence>
<sequence length="223" mass="24330">MATTLFSMPAGTAAGGGHTELTLRERKKRETRKRISDAATPLIAVRGFDNVTVTEIAEAAGVSAMTVFNHFPRKEDLFLDRIPEAVELFSSAVLNRPDDETPLAALRRLALELLDQRSPLAGVGDTFPPFWRVVIGSPALRARAREGVEEIEHALEEAIRRTTGPGEADPAITAALTVAAYRSVYLTTARRLLAGERADDLAEEHRLRVHQAFDAVERGLLAP</sequence>
<keyword evidence="7" id="KW-1185">Reference proteome</keyword>
<evidence type="ECO:0000313" key="7">
    <source>
        <dbReference type="Proteomes" id="UP001500305"/>
    </source>
</evidence>
<dbReference type="PANTHER" id="PTHR30055:SF234">
    <property type="entry name" value="HTH-TYPE TRANSCRIPTIONAL REGULATOR BETI"/>
    <property type="match status" value="1"/>
</dbReference>
<keyword evidence="2 4" id="KW-0238">DNA-binding</keyword>
<name>A0ABN3EPL3_9ACTN</name>
<dbReference type="Gene3D" id="1.10.10.60">
    <property type="entry name" value="Homeodomain-like"/>
    <property type="match status" value="1"/>
</dbReference>
<dbReference type="PRINTS" id="PR00455">
    <property type="entry name" value="HTHTETR"/>
</dbReference>
<evidence type="ECO:0000259" key="5">
    <source>
        <dbReference type="PROSITE" id="PS50977"/>
    </source>
</evidence>
<dbReference type="Proteomes" id="UP001500305">
    <property type="component" value="Unassembled WGS sequence"/>
</dbReference>
<organism evidence="6 7">
    <name type="scientific">Kitasatospora cystarginea</name>
    <dbReference type="NCBI Taxonomy" id="58350"/>
    <lineage>
        <taxon>Bacteria</taxon>
        <taxon>Bacillati</taxon>
        <taxon>Actinomycetota</taxon>
        <taxon>Actinomycetes</taxon>
        <taxon>Kitasatosporales</taxon>
        <taxon>Streptomycetaceae</taxon>
        <taxon>Kitasatospora</taxon>
    </lineage>
</organism>
<dbReference type="InterPro" id="IPR050109">
    <property type="entry name" value="HTH-type_TetR-like_transc_reg"/>
</dbReference>
<dbReference type="EMBL" id="BAAATR010000033">
    <property type="protein sequence ID" value="GAA2266293.1"/>
    <property type="molecule type" value="Genomic_DNA"/>
</dbReference>
<protein>
    <submittedName>
        <fullName evidence="6">TetR/AcrR family transcriptional regulator</fullName>
    </submittedName>
</protein>
<dbReference type="PROSITE" id="PS50977">
    <property type="entry name" value="HTH_TETR_2"/>
    <property type="match status" value="1"/>
</dbReference>
<keyword evidence="1" id="KW-0805">Transcription regulation</keyword>
<keyword evidence="3" id="KW-0804">Transcription</keyword>
<gene>
    <name evidence="6" type="ORF">GCM10010430_59140</name>
</gene>
<evidence type="ECO:0000256" key="3">
    <source>
        <dbReference type="ARBA" id="ARBA00023163"/>
    </source>
</evidence>
<dbReference type="InterPro" id="IPR001647">
    <property type="entry name" value="HTH_TetR"/>
</dbReference>
<evidence type="ECO:0000256" key="2">
    <source>
        <dbReference type="ARBA" id="ARBA00023125"/>
    </source>
</evidence>
<dbReference type="Gene3D" id="1.10.357.10">
    <property type="entry name" value="Tetracycline Repressor, domain 2"/>
    <property type="match status" value="1"/>
</dbReference>
<reference evidence="6 7" key="1">
    <citation type="journal article" date="2019" name="Int. J. Syst. Evol. Microbiol.">
        <title>The Global Catalogue of Microorganisms (GCM) 10K type strain sequencing project: providing services to taxonomists for standard genome sequencing and annotation.</title>
        <authorList>
            <consortium name="The Broad Institute Genomics Platform"/>
            <consortium name="The Broad Institute Genome Sequencing Center for Infectious Disease"/>
            <person name="Wu L."/>
            <person name="Ma J."/>
        </authorList>
    </citation>
    <scope>NUCLEOTIDE SEQUENCE [LARGE SCALE GENOMIC DNA]</scope>
    <source>
        <strain evidence="6 7">JCM 7356</strain>
    </source>
</reference>
<dbReference type="InterPro" id="IPR009057">
    <property type="entry name" value="Homeodomain-like_sf"/>
</dbReference>
<feature type="domain" description="HTH tetR-type" evidence="5">
    <location>
        <begin position="29"/>
        <end position="89"/>
    </location>
</feature>
<comment type="caution">
    <text evidence="6">The sequence shown here is derived from an EMBL/GenBank/DDBJ whole genome shotgun (WGS) entry which is preliminary data.</text>
</comment>
<dbReference type="PANTHER" id="PTHR30055">
    <property type="entry name" value="HTH-TYPE TRANSCRIPTIONAL REGULATOR RUTR"/>
    <property type="match status" value="1"/>
</dbReference>
<dbReference type="SUPFAM" id="SSF48498">
    <property type="entry name" value="Tetracyclin repressor-like, C-terminal domain"/>
    <property type="match status" value="1"/>
</dbReference>
<evidence type="ECO:0000256" key="1">
    <source>
        <dbReference type="ARBA" id="ARBA00023015"/>
    </source>
</evidence>
<evidence type="ECO:0000313" key="6">
    <source>
        <dbReference type="EMBL" id="GAA2266293.1"/>
    </source>
</evidence>
<dbReference type="SUPFAM" id="SSF46689">
    <property type="entry name" value="Homeodomain-like"/>
    <property type="match status" value="1"/>
</dbReference>
<dbReference type="Pfam" id="PF00440">
    <property type="entry name" value="TetR_N"/>
    <property type="match status" value="1"/>
</dbReference>